<evidence type="ECO:0000256" key="2">
    <source>
        <dbReference type="ARBA" id="ARBA00023002"/>
    </source>
</evidence>
<dbReference type="InterPro" id="IPR051317">
    <property type="entry name" value="Gfo/Idh/MocA_oxidoreduct"/>
</dbReference>
<dbReference type="Proteomes" id="UP001589628">
    <property type="component" value="Unassembled WGS sequence"/>
</dbReference>
<evidence type="ECO:0000313" key="5">
    <source>
        <dbReference type="EMBL" id="MFB9887882.1"/>
    </source>
</evidence>
<protein>
    <submittedName>
        <fullName evidence="5">Oxidoreductase</fullName>
    </submittedName>
</protein>
<gene>
    <name evidence="5" type="ORF">ACFFLH_15820</name>
</gene>
<dbReference type="RefSeq" id="WP_155888968.1">
    <property type="nucleotide sequence ID" value="NZ_JBHLZN010000006.1"/>
</dbReference>
<proteinExistence type="inferred from homology"/>
<dbReference type="Gene3D" id="3.40.50.720">
    <property type="entry name" value="NAD(P)-binding Rossmann-like Domain"/>
    <property type="match status" value="1"/>
</dbReference>
<dbReference type="Pfam" id="PF01408">
    <property type="entry name" value="GFO_IDH_MocA"/>
    <property type="match status" value="1"/>
</dbReference>
<organism evidence="5 6">
    <name type="scientific">Balneatrix alpica</name>
    <dbReference type="NCBI Taxonomy" id="75684"/>
    <lineage>
        <taxon>Bacteria</taxon>
        <taxon>Pseudomonadati</taxon>
        <taxon>Pseudomonadota</taxon>
        <taxon>Gammaproteobacteria</taxon>
        <taxon>Oceanospirillales</taxon>
        <taxon>Balneatrichaceae</taxon>
        <taxon>Balneatrix</taxon>
    </lineage>
</organism>
<accession>A0ABV5ZF22</accession>
<evidence type="ECO:0000313" key="6">
    <source>
        <dbReference type="Proteomes" id="UP001589628"/>
    </source>
</evidence>
<keyword evidence="6" id="KW-1185">Reference proteome</keyword>
<dbReference type="NCBIfam" id="NF008607">
    <property type="entry name" value="PRK11579.1"/>
    <property type="match status" value="1"/>
</dbReference>
<evidence type="ECO:0000259" key="4">
    <source>
        <dbReference type="Pfam" id="PF02894"/>
    </source>
</evidence>
<dbReference type="PANTHER" id="PTHR43708">
    <property type="entry name" value="CONSERVED EXPRESSED OXIDOREDUCTASE (EUROFUNG)"/>
    <property type="match status" value="1"/>
</dbReference>
<sequence>MLKTAVIGYGLSAQAFHLPFIRQQPELQLVAISSSQAQVRQDYPDIQHYLQAEQLIADTDAELVVITSPNDTHFPLARQALLAGKHVLVEKPFVVTTQQGEELIKLAKQQQRQLLVYHNRRYDGDFLTLQQLIRDQRLGQIRYFESHFDRFRPQPRSRWREQAGAGTGILFDLGPHLLDQALLLFGLPQALSAHCRQLRPGAESTDFFQLHLHYPDKEVLLNSSPFCANPNLRYLLQGQLGSFVKYGLDPQEDALRAGQLPGHPEWGQEPVTAHGQLYLAEQPALTLPTQAGNYQRFYQDMVATLLKGAAAPVSAEEALQGIRLIELAYQSSQQGRTLEVH</sequence>
<dbReference type="InterPro" id="IPR004104">
    <property type="entry name" value="Gfo/Idh/MocA-like_OxRdtase_C"/>
</dbReference>
<keyword evidence="2" id="KW-0560">Oxidoreductase</keyword>
<dbReference type="PANTHER" id="PTHR43708:SF5">
    <property type="entry name" value="CONSERVED EXPRESSED OXIDOREDUCTASE (EUROFUNG)-RELATED"/>
    <property type="match status" value="1"/>
</dbReference>
<name>A0ABV5ZF22_9GAMM</name>
<feature type="domain" description="Gfo/Idh/MocA-like oxidoreductase C-terminal" evidence="4">
    <location>
        <begin position="131"/>
        <end position="340"/>
    </location>
</feature>
<dbReference type="Gene3D" id="3.30.360.10">
    <property type="entry name" value="Dihydrodipicolinate Reductase, domain 2"/>
    <property type="match status" value="1"/>
</dbReference>
<evidence type="ECO:0000256" key="1">
    <source>
        <dbReference type="ARBA" id="ARBA00010928"/>
    </source>
</evidence>
<dbReference type="SUPFAM" id="SSF51735">
    <property type="entry name" value="NAD(P)-binding Rossmann-fold domains"/>
    <property type="match status" value="1"/>
</dbReference>
<reference evidence="5 6" key="1">
    <citation type="submission" date="2024-09" db="EMBL/GenBank/DDBJ databases">
        <authorList>
            <person name="Sun Q."/>
            <person name="Mori K."/>
        </authorList>
    </citation>
    <scope>NUCLEOTIDE SEQUENCE [LARGE SCALE GENOMIC DNA]</scope>
    <source>
        <strain evidence="5 6">ATCC 51285</strain>
    </source>
</reference>
<dbReference type="Pfam" id="PF02894">
    <property type="entry name" value="GFO_IDH_MocA_C"/>
    <property type="match status" value="1"/>
</dbReference>
<comment type="caution">
    <text evidence="5">The sequence shown here is derived from an EMBL/GenBank/DDBJ whole genome shotgun (WGS) entry which is preliminary data.</text>
</comment>
<dbReference type="InterPro" id="IPR036291">
    <property type="entry name" value="NAD(P)-bd_dom_sf"/>
</dbReference>
<evidence type="ECO:0000259" key="3">
    <source>
        <dbReference type="Pfam" id="PF01408"/>
    </source>
</evidence>
<comment type="similarity">
    <text evidence="1">Belongs to the Gfo/Idh/MocA family.</text>
</comment>
<dbReference type="InterPro" id="IPR000683">
    <property type="entry name" value="Gfo/Idh/MocA-like_OxRdtase_N"/>
</dbReference>
<dbReference type="EMBL" id="JBHLZN010000006">
    <property type="protein sequence ID" value="MFB9887882.1"/>
    <property type="molecule type" value="Genomic_DNA"/>
</dbReference>
<feature type="domain" description="Gfo/Idh/MocA-like oxidoreductase N-terminal" evidence="3">
    <location>
        <begin position="3"/>
        <end position="118"/>
    </location>
</feature>